<evidence type="ECO:0000259" key="2">
    <source>
        <dbReference type="Pfam" id="PF04024"/>
    </source>
</evidence>
<organism evidence="3 4">
    <name type="scientific">Sphingomonas daechungensis</name>
    <dbReference type="NCBI Taxonomy" id="1176646"/>
    <lineage>
        <taxon>Bacteria</taxon>
        <taxon>Pseudomonadati</taxon>
        <taxon>Pseudomonadota</taxon>
        <taxon>Alphaproteobacteria</taxon>
        <taxon>Sphingomonadales</taxon>
        <taxon>Sphingomonadaceae</taxon>
        <taxon>Sphingomonas</taxon>
    </lineage>
</organism>
<gene>
    <name evidence="3" type="ORF">H9L15_06420</name>
</gene>
<dbReference type="EMBL" id="CP060780">
    <property type="protein sequence ID" value="QNP44153.1"/>
    <property type="molecule type" value="Genomic_DNA"/>
</dbReference>
<accession>A0ABX6T615</accession>
<keyword evidence="4" id="KW-1185">Reference proteome</keyword>
<evidence type="ECO:0000313" key="4">
    <source>
        <dbReference type="Proteomes" id="UP000516134"/>
    </source>
</evidence>
<reference evidence="3 4" key="1">
    <citation type="submission" date="2020-08" db="EMBL/GenBank/DDBJ databases">
        <title>Genome sequence of Sphingomonas daechungensis KACC 18115T.</title>
        <authorList>
            <person name="Hyun D.-W."/>
            <person name="Bae J.-W."/>
        </authorList>
    </citation>
    <scope>NUCLEOTIDE SEQUENCE [LARGE SCALE GENOMIC DNA]</scope>
    <source>
        <strain evidence="3 4">KACC 18115</strain>
    </source>
</reference>
<keyword evidence="1" id="KW-1133">Transmembrane helix</keyword>
<name>A0ABX6T615_9SPHN</name>
<sequence length="61" mass="6546">MNNRFVLNRSQGKVMGVAAGLADWTGVDALLIRLGMVAALLLTGPVVILFYVLTGWLASDR</sequence>
<keyword evidence="1" id="KW-0472">Membrane</keyword>
<evidence type="ECO:0000256" key="1">
    <source>
        <dbReference type="SAM" id="Phobius"/>
    </source>
</evidence>
<keyword evidence="1" id="KW-0812">Transmembrane</keyword>
<proteinExistence type="predicted"/>
<dbReference type="Proteomes" id="UP000516134">
    <property type="component" value="Chromosome"/>
</dbReference>
<dbReference type="Pfam" id="PF04024">
    <property type="entry name" value="PspC"/>
    <property type="match status" value="1"/>
</dbReference>
<dbReference type="InterPro" id="IPR007168">
    <property type="entry name" value="Phageshock_PspC_N"/>
</dbReference>
<evidence type="ECO:0000313" key="3">
    <source>
        <dbReference type="EMBL" id="QNP44153.1"/>
    </source>
</evidence>
<protein>
    <submittedName>
        <fullName evidence="3">PspC domain-containing protein</fullName>
    </submittedName>
</protein>
<feature type="domain" description="Phage shock protein PspC N-terminal" evidence="2">
    <location>
        <begin position="4"/>
        <end position="56"/>
    </location>
</feature>
<feature type="transmembrane region" description="Helical" evidence="1">
    <location>
        <begin position="30"/>
        <end position="53"/>
    </location>
</feature>
<dbReference type="RefSeq" id="WP_187715574.1">
    <property type="nucleotide sequence ID" value="NZ_BAABJC010000001.1"/>
</dbReference>